<accession>A0A5L8ZB43</accession>
<reference evidence="1" key="1">
    <citation type="submission" date="2018-08" db="EMBL/GenBank/DDBJ databases">
        <authorList>
            <consortium name="PulseNet: The National Subtyping Network for Foodborne Disease Surveillance"/>
            <person name="Tarr C.L."/>
            <person name="Trees E."/>
            <person name="Katz L.S."/>
            <person name="Carleton-Romer H.A."/>
            <person name="Stroika S."/>
            <person name="Kucerova Z."/>
            <person name="Roache K.F."/>
            <person name="Sabol A.L."/>
            <person name="Besser J."/>
            <person name="Gerner-Smidt P."/>
        </authorList>
    </citation>
    <scope>NUCLEOTIDE SEQUENCE</scope>
    <source>
        <strain evidence="1">PNUSAC005770</strain>
    </source>
</reference>
<dbReference type="AlphaFoldDB" id="A0A5L8ZB43"/>
<proteinExistence type="predicted"/>
<comment type="caution">
    <text evidence="1">The sequence shown here is derived from an EMBL/GenBank/DDBJ whole genome shotgun (WGS) entry which is preliminary data.</text>
</comment>
<sequence>MPNIRKRPTEIMTTRVPKSWLPFFKTLENRNNYVLQLIENSQEYKDYLAKKAEQENKNQPSLF</sequence>
<evidence type="ECO:0000313" key="1">
    <source>
        <dbReference type="EMBL" id="EAL8904447.1"/>
    </source>
</evidence>
<name>A0A5L8ZB43_CAMUP</name>
<organism evidence="1">
    <name type="scientific">Campylobacter upsaliensis</name>
    <dbReference type="NCBI Taxonomy" id="28080"/>
    <lineage>
        <taxon>Bacteria</taxon>
        <taxon>Pseudomonadati</taxon>
        <taxon>Campylobacterota</taxon>
        <taxon>Epsilonproteobacteria</taxon>
        <taxon>Campylobacterales</taxon>
        <taxon>Campylobacteraceae</taxon>
        <taxon>Campylobacter</taxon>
    </lineage>
</organism>
<dbReference type="EMBL" id="AACSBQ010000072">
    <property type="protein sequence ID" value="EAL8904447.1"/>
    <property type="molecule type" value="Genomic_DNA"/>
</dbReference>
<gene>
    <name evidence="1" type="ORF">D0B03_09045</name>
</gene>
<protein>
    <submittedName>
        <fullName evidence="1">Uncharacterized protein</fullName>
    </submittedName>
</protein>